<evidence type="ECO:0000313" key="2">
    <source>
        <dbReference type="EMBL" id="CUV31860.1"/>
    </source>
</evidence>
<dbReference type="EMBL" id="LN899824">
    <property type="protein sequence ID" value="CUV31860.1"/>
    <property type="molecule type" value="Genomic_DNA"/>
</dbReference>
<reference evidence="2" key="1">
    <citation type="submission" date="2015-10" db="EMBL/GenBank/DDBJ databases">
        <authorList>
            <person name="Gilbert D.G."/>
        </authorList>
    </citation>
    <scope>NUCLEOTIDE SEQUENCE</scope>
    <source>
        <strain evidence="2">Phyl III-seqv23</strain>
    </source>
</reference>
<name>A0A0S4VB25_RALSL</name>
<gene>
    <name evidence="2" type="ORF">RUN1985_v1_1220008</name>
</gene>
<accession>A0A0S4VB25</accession>
<sequence length="219" mass="23930">MPSLRAQWFSMPSLSTLRAELWVQRIRTLVVMRARRRTAGNRRQCACRDRQRGHVQGSASWVSPSAFAAGGAEFRASLALAAVLGQETQQAVHMVERGAVDQVTAISLLRHKCCIHQFLEVERQRRAGHVELLGDGAGRQSRRAGHHQHPEDPQTQAVSKSGEGTNGISFFHISNILKLSGADKACEKLDGGASNRFRSSPAAPLSCVHATSQLSLIHI</sequence>
<feature type="region of interest" description="Disordered" evidence="1">
    <location>
        <begin position="138"/>
        <end position="161"/>
    </location>
</feature>
<proteinExistence type="predicted"/>
<dbReference type="AlphaFoldDB" id="A0A0S4VB25"/>
<organism evidence="2">
    <name type="scientific">Ralstonia solanacearum</name>
    <name type="common">Pseudomonas solanacearum</name>
    <dbReference type="NCBI Taxonomy" id="305"/>
    <lineage>
        <taxon>Bacteria</taxon>
        <taxon>Pseudomonadati</taxon>
        <taxon>Pseudomonadota</taxon>
        <taxon>Betaproteobacteria</taxon>
        <taxon>Burkholderiales</taxon>
        <taxon>Burkholderiaceae</taxon>
        <taxon>Ralstonia</taxon>
        <taxon>Ralstonia solanacearum species complex</taxon>
    </lineage>
</organism>
<evidence type="ECO:0000256" key="1">
    <source>
        <dbReference type="SAM" id="MobiDB-lite"/>
    </source>
</evidence>
<protein>
    <submittedName>
        <fullName evidence="2">Uncharacterized protein</fullName>
    </submittedName>
</protein>